<reference evidence="4 5" key="1">
    <citation type="journal article" date="2015" name="Genome Announc.">
        <title>Genome Assemblies of Three Soil-Associated Devosia species: D. insulae, D. limi, and D. soli.</title>
        <authorList>
            <person name="Hassan Y.I."/>
            <person name="Lepp D."/>
            <person name="Zhou T."/>
        </authorList>
    </citation>
    <scope>NUCLEOTIDE SEQUENCE [LARGE SCALE GENOMIC DNA]</scope>
    <source>
        <strain evidence="4 5">DS-56</strain>
    </source>
</reference>
<dbReference type="InterPro" id="IPR050330">
    <property type="entry name" value="Bact_OuterMem_StrucFunc"/>
</dbReference>
<dbReference type="SUPFAM" id="SSF103088">
    <property type="entry name" value="OmpA-like"/>
    <property type="match status" value="1"/>
</dbReference>
<keyword evidence="5" id="KW-1185">Reference proteome</keyword>
<dbReference type="PROSITE" id="PS51123">
    <property type="entry name" value="OMPA_2"/>
    <property type="match status" value="1"/>
</dbReference>
<feature type="non-terminal residue" evidence="4">
    <location>
        <position position="1"/>
    </location>
</feature>
<evidence type="ECO:0000256" key="2">
    <source>
        <dbReference type="SAM" id="MobiDB-lite"/>
    </source>
</evidence>
<sequence>EAGPTDQPADANATDPVAAAQDQLGVAAELYNVGIGQLEAGDASGQSTIDAANKQFADICATLGYSDVAQCLADMGITLPPVPEVKPAAETTPPISELPGAQEAVTPQAVEVLPETVAPEEAAPVLDSAKDFATQVVDGQAPAEQPAVAEEPTAPPPTDDKAAQADIAPVEVQSLAKLEGEKIAVDALPVMEVPQNVTIINNVTNVTNITNNTTNVTNNNTVNNNNGGGGQGGGGKGGGGKGGGKPGNNFTNSGFIFQIGVNLIISNPAQDFDRIRDSDEDEVFYQRLPGGRVKETIERPNGVQIVTIRDKWGNVLKRSRIMPDGREYILAYQDEDDFEQDDDYFGNWRDPGDDLPPLRLTIPIRDYILDADDADEEEVELFFREPPVEQVRKIYTIEEVKRSARIRDSVRRVEVGGLTFDSGAATIARSQVGALSKVANGMLAILEDNPGETFLIEGHTDAVGGDQANLILSDQRASTVARILTDFYDVPPENLVTQGYGERYLKVKTEKAEKLNRRVSIKRITSLITVADRN</sequence>
<evidence type="ECO:0000256" key="1">
    <source>
        <dbReference type="PROSITE-ProRule" id="PRU00473"/>
    </source>
</evidence>
<feature type="region of interest" description="Disordered" evidence="2">
    <location>
        <begin position="218"/>
        <end position="247"/>
    </location>
</feature>
<feature type="region of interest" description="Disordered" evidence="2">
    <location>
        <begin position="138"/>
        <end position="161"/>
    </location>
</feature>
<keyword evidence="1" id="KW-0472">Membrane</keyword>
<organism evidence="4 5">
    <name type="scientific">Devosia insulae DS-56</name>
    <dbReference type="NCBI Taxonomy" id="1116389"/>
    <lineage>
        <taxon>Bacteria</taxon>
        <taxon>Pseudomonadati</taxon>
        <taxon>Pseudomonadota</taxon>
        <taxon>Alphaproteobacteria</taxon>
        <taxon>Hyphomicrobiales</taxon>
        <taxon>Devosiaceae</taxon>
        <taxon>Devosia</taxon>
    </lineage>
</organism>
<dbReference type="CDD" id="cd07185">
    <property type="entry name" value="OmpA_C-like"/>
    <property type="match status" value="1"/>
</dbReference>
<dbReference type="InterPro" id="IPR006665">
    <property type="entry name" value="OmpA-like"/>
</dbReference>
<accession>A0A1E5XJZ9</accession>
<protein>
    <recommendedName>
        <fullName evidence="3">OmpA-like domain-containing protein</fullName>
    </recommendedName>
</protein>
<gene>
    <name evidence="4" type="ORF">VW23_027700</name>
</gene>
<dbReference type="Proteomes" id="UP000095463">
    <property type="component" value="Unassembled WGS sequence"/>
</dbReference>
<dbReference type="InterPro" id="IPR036737">
    <property type="entry name" value="OmpA-like_sf"/>
</dbReference>
<dbReference type="PANTHER" id="PTHR30329">
    <property type="entry name" value="STATOR ELEMENT OF FLAGELLAR MOTOR COMPLEX"/>
    <property type="match status" value="1"/>
</dbReference>
<comment type="caution">
    <text evidence="4">The sequence shown here is derived from an EMBL/GenBank/DDBJ whole genome shotgun (WGS) entry which is preliminary data.</text>
</comment>
<proteinExistence type="predicted"/>
<feature type="compositionally biased region" description="Low complexity" evidence="2">
    <location>
        <begin position="140"/>
        <end position="152"/>
    </location>
</feature>
<dbReference type="RefSeq" id="WP_069911757.1">
    <property type="nucleotide sequence ID" value="NZ_LAJE02000344.1"/>
</dbReference>
<dbReference type="EMBL" id="LAJE02000344">
    <property type="protein sequence ID" value="OEO28923.1"/>
    <property type="molecule type" value="Genomic_DNA"/>
</dbReference>
<dbReference type="PANTHER" id="PTHR30329:SF21">
    <property type="entry name" value="LIPOPROTEIN YIAD-RELATED"/>
    <property type="match status" value="1"/>
</dbReference>
<evidence type="ECO:0000259" key="3">
    <source>
        <dbReference type="PROSITE" id="PS51123"/>
    </source>
</evidence>
<evidence type="ECO:0000313" key="5">
    <source>
        <dbReference type="Proteomes" id="UP000095463"/>
    </source>
</evidence>
<dbReference type="Pfam" id="PF00691">
    <property type="entry name" value="OmpA"/>
    <property type="match status" value="1"/>
</dbReference>
<dbReference type="Gene3D" id="3.30.1330.60">
    <property type="entry name" value="OmpA-like domain"/>
    <property type="match status" value="1"/>
</dbReference>
<feature type="domain" description="OmpA-like" evidence="3">
    <location>
        <begin position="407"/>
        <end position="527"/>
    </location>
</feature>
<evidence type="ECO:0000313" key="4">
    <source>
        <dbReference type="EMBL" id="OEO28923.1"/>
    </source>
</evidence>
<dbReference type="AlphaFoldDB" id="A0A1E5XJZ9"/>
<name>A0A1E5XJZ9_9HYPH</name>
<dbReference type="GO" id="GO:0016020">
    <property type="term" value="C:membrane"/>
    <property type="evidence" value="ECO:0007669"/>
    <property type="project" value="UniProtKB-UniRule"/>
</dbReference>
<feature type="compositionally biased region" description="Gly residues" evidence="2">
    <location>
        <begin position="226"/>
        <end position="246"/>
    </location>
</feature>